<reference evidence="3 4" key="1">
    <citation type="submission" date="2020-08" db="EMBL/GenBank/DDBJ databases">
        <title>Sequencing the genomes of 1000 actinobacteria strains.</title>
        <authorList>
            <person name="Klenk H.-P."/>
        </authorList>
    </citation>
    <scope>NUCLEOTIDE SEQUENCE [LARGE SCALE GENOMIC DNA]</scope>
    <source>
        <strain evidence="3 4">DSM 23974</strain>
    </source>
</reference>
<protein>
    <recommendedName>
        <fullName evidence="5">PrgI family protein</fullName>
    </recommendedName>
</protein>
<dbReference type="EMBL" id="JACHNA010000001">
    <property type="protein sequence ID" value="MBB4734699.1"/>
    <property type="molecule type" value="Genomic_DNA"/>
</dbReference>
<dbReference type="AlphaFoldDB" id="A0A7W7GM76"/>
<gene>
    <name evidence="3" type="ORF">HDA30_000207</name>
</gene>
<evidence type="ECO:0000256" key="2">
    <source>
        <dbReference type="SAM" id="Phobius"/>
    </source>
</evidence>
<keyword evidence="4" id="KW-1185">Reference proteome</keyword>
<name>A0A7W7GM76_9MICC</name>
<keyword evidence="2" id="KW-0472">Membrane</keyword>
<comment type="caution">
    <text evidence="3">The sequence shown here is derived from an EMBL/GenBank/DDBJ whole genome shotgun (WGS) entry which is preliminary data.</text>
</comment>
<feature type="region of interest" description="Disordered" evidence="1">
    <location>
        <begin position="427"/>
        <end position="452"/>
    </location>
</feature>
<keyword evidence="2" id="KW-0812">Transmembrane</keyword>
<feature type="transmembrane region" description="Helical" evidence="2">
    <location>
        <begin position="53"/>
        <end position="72"/>
    </location>
</feature>
<accession>A0A7W7GM76</accession>
<sequence>MSTVEKQFVESEYDGVRFPQERTAGLLLGLTWDQLIVVGFGAVFLLVSLFRGGWAILFGVLVLAVCTAFGVVRFRGRSLPAWVAVGLRYAKRGAGDQLEYRQGLSPAHELKLLDGEPQVRALEVEQKATRTPKGAIKPGNPTRFRLPGGASELKAYALPNGAGFVWDPHEREAVICAKVITSRGFSLESFDAQEERSLSWGAALAGLSRMPGVVRVQASDQTTLISGSAVQGFYESKQEQSGMNAAEVDPFLDQAFKELMKEAQSMPVHEQWLSVVVSPAQIGSRLKGMGGGLPALMEYTLKLMTTIEGHLPRSGTRVAAWHSPRSLAALSRAAFDPDSSVTVTMTGEDGELRGTAPASAGPMAVDVHPGYLEMDGYLHRTFKIAELPQETARLGFLDELVFSGDFRHTVTVVMSPVDRAKAMRATRGRRSSWESDSRTLKAMDRPPSPEHEQELVDIMREQDELMRRHASLDMVVLVTVTARSLSELEAASNDVVTDAIATGCELRPLWLEQDSAFMAAALPFGRIKL</sequence>
<evidence type="ECO:0000256" key="1">
    <source>
        <dbReference type="SAM" id="MobiDB-lite"/>
    </source>
</evidence>
<feature type="compositionally biased region" description="Basic and acidic residues" evidence="1">
    <location>
        <begin position="431"/>
        <end position="452"/>
    </location>
</feature>
<dbReference type="Proteomes" id="UP000540191">
    <property type="component" value="Unassembled WGS sequence"/>
</dbReference>
<organism evidence="3 4">
    <name type="scientific">Micrococcus cohnii</name>
    <dbReference type="NCBI Taxonomy" id="993416"/>
    <lineage>
        <taxon>Bacteria</taxon>
        <taxon>Bacillati</taxon>
        <taxon>Actinomycetota</taxon>
        <taxon>Actinomycetes</taxon>
        <taxon>Micrococcales</taxon>
        <taxon>Micrococcaceae</taxon>
        <taxon>Micrococcus</taxon>
    </lineage>
</organism>
<evidence type="ECO:0000313" key="3">
    <source>
        <dbReference type="EMBL" id="MBB4734699.1"/>
    </source>
</evidence>
<evidence type="ECO:0000313" key="4">
    <source>
        <dbReference type="Proteomes" id="UP000540191"/>
    </source>
</evidence>
<evidence type="ECO:0008006" key="5">
    <source>
        <dbReference type="Google" id="ProtNLM"/>
    </source>
</evidence>
<dbReference type="InterPro" id="IPR049978">
    <property type="entry name" value="SCO6880-like"/>
</dbReference>
<dbReference type="RefSeq" id="WP_184240834.1">
    <property type="nucleotide sequence ID" value="NZ_JACHNA010000001.1"/>
</dbReference>
<proteinExistence type="predicted"/>
<keyword evidence="2" id="KW-1133">Transmembrane helix</keyword>
<feature type="transmembrane region" description="Helical" evidence="2">
    <location>
        <begin position="26"/>
        <end position="47"/>
    </location>
</feature>
<dbReference type="NCBIfam" id="NF042935">
    <property type="entry name" value="SCO6880_fam"/>
    <property type="match status" value="1"/>
</dbReference>